<sequence>MSCFDATYIAHKNKEYITQAMNLLKVIRQSYDATLKLH</sequence>
<evidence type="ECO:0000313" key="2">
    <source>
        <dbReference type="Proteomes" id="UP000007486"/>
    </source>
</evidence>
<keyword evidence="2" id="KW-1185">Reference proteome</keyword>
<accession>F0R6X6</accession>
<gene>
    <name evidence="1" type="ordered locus">Bacsa_0286</name>
</gene>
<proteinExistence type="predicted"/>
<dbReference type="Proteomes" id="UP000007486">
    <property type="component" value="Chromosome"/>
</dbReference>
<evidence type="ECO:0000313" key="1">
    <source>
        <dbReference type="EMBL" id="ADY34893.1"/>
    </source>
</evidence>
<dbReference type="HOGENOM" id="CLU_3324706_0_0_10"/>
<dbReference type="AlphaFoldDB" id="F0R6X6"/>
<organism evidence="1 2">
    <name type="scientific">Phocaeicola salanitronis (strain DSM 18170 / JCM 13657 / CCUG 60908 / BL78)</name>
    <name type="common">Bacteroides salanitronis</name>
    <dbReference type="NCBI Taxonomy" id="667015"/>
    <lineage>
        <taxon>Bacteria</taxon>
        <taxon>Pseudomonadati</taxon>
        <taxon>Bacteroidota</taxon>
        <taxon>Bacteroidia</taxon>
        <taxon>Bacteroidales</taxon>
        <taxon>Bacteroidaceae</taxon>
        <taxon>Phocaeicola</taxon>
    </lineage>
</organism>
<dbReference type="EMBL" id="CP002530">
    <property type="protein sequence ID" value="ADY34893.1"/>
    <property type="molecule type" value="Genomic_DNA"/>
</dbReference>
<dbReference type="STRING" id="667015.Bacsa_0286"/>
<name>F0R6X6_PHOSB</name>
<protein>
    <submittedName>
        <fullName evidence="1">Uncharacterized protein</fullName>
    </submittedName>
</protein>
<reference evidence="1 2" key="1">
    <citation type="journal article" date="2011" name="Stand. Genomic Sci.">
        <title>Complete genome sequence of Bacteroides salanitronis type strain (BL78).</title>
        <authorList>
            <person name="Gronow S."/>
            <person name="Held B."/>
            <person name="Lucas S."/>
            <person name="Lapidus A."/>
            <person name="Del Rio T.G."/>
            <person name="Nolan M."/>
            <person name="Tice H."/>
            <person name="Deshpande S."/>
            <person name="Cheng J.F."/>
            <person name="Pitluck S."/>
            <person name="Liolios K."/>
            <person name="Pagani I."/>
            <person name="Ivanova N."/>
            <person name="Mavromatis K."/>
            <person name="Pati A."/>
            <person name="Tapia R."/>
            <person name="Han C."/>
            <person name="Goodwin L."/>
            <person name="Chen A."/>
            <person name="Palaniappan K."/>
            <person name="Land M."/>
            <person name="Hauser L."/>
            <person name="Chang Y.J."/>
            <person name="Jeffries C.D."/>
            <person name="Brambilla E.M."/>
            <person name="Rohde M."/>
            <person name="Goker M."/>
            <person name="Detter J.C."/>
            <person name="Woyke T."/>
            <person name="Bristow J."/>
            <person name="Markowitz V."/>
            <person name="Hugenholtz P."/>
            <person name="Kyrpides N.C."/>
            <person name="Klenk H.P."/>
            <person name="Eisen J.A."/>
        </authorList>
    </citation>
    <scope>NUCLEOTIDE SEQUENCE [LARGE SCALE GENOMIC DNA]</scope>
    <source>
        <strain evidence="1 2">DSM 18170</strain>
    </source>
</reference>
<dbReference type="KEGG" id="bsa:Bacsa_0286"/>